<sequence>MCKRRQRFSCGIYMIEHMQVSKYSSSESLESLGWNSRTSVSFLPCLSFHWTRRLGPLWPFRAMPPDSCRGSSTLRSPAAASSFDPAVAAARDPATGEEGGEFLPQPLKDALLRMRRSIAGWHQLRVAQAWFIEFEFCGTGPRLLELATPTRIRRDIAGVQSKPDLEVETNLAKLRRGRQGISGSNEVDLEPKRYKDCGDWIGLGWRIAGEEPREGESGQRL</sequence>
<name>A0A0A9CME3_ARUDO</name>
<reference evidence="1" key="1">
    <citation type="submission" date="2014-09" db="EMBL/GenBank/DDBJ databases">
        <authorList>
            <person name="Magalhaes I.L.F."/>
            <person name="Oliveira U."/>
            <person name="Santos F.R."/>
            <person name="Vidigal T.H.D.A."/>
            <person name="Brescovit A.D."/>
            <person name="Santos A.J."/>
        </authorList>
    </citation>
    <scope>NUCLEOTIDE SEQUENCE</scope>
    <source>
        <tissue evidence="1">Shoot tissue taken approximately 20 cm above the soil surface</tissue>
    </source>
</reference>
<accession>A0A0A9CME3</accession>
<evidence type="ECO:0000313" key="1">
    <source>
        <dbReference type="EMBL" id="JAD77489.1"/>
    </source>
</evidence>
<dbReference type="AlphaFoldDB" id="A0A0A9CME3"/>
<protein>
    <submittedName>
        <fullName evidence="1">Uncharacterized protein</fullName>
    </submittedName>
</protein>
<dbReference type="EMBL" id="GBRH01220406">
    <property type="protein sequence ID" value="JAD77489.1"/>
    <property type="molecule type" value="Transcribed_RNA"/>
</dbReference>
<organism evidence="1">
    <name type="scientific">Arundo donax</name>
    <name type="common">Giant reed</name>
    <name type="synonym">Donax arundinaceus</name>
    <dbReference type="NCBI Taxonomy" id="35708"/>
    <lineage>
        <taxon>Eukaryota</taxon>
        <taxon>Viridiplantae</taxon>
        <taxon>Streptophyta</taxon>
        <taxon>Embryophyta</taxon>
        <taxon>Tracheophyta</taxon>
        <taxon>Spermatophyta</taxon>
        <taxon>Magnoliopsida</taxon>
        <taxon>Liliopsida</taxon>
        <taxon>Poales</taxon>
        <taxon>Poaceae</taxon>
        <taxon>PACMAD clade</taxon>
        <taxon>Arundinoideae</taxon>
        <taxon>Arundineae</taxon>
        <taxon>Arundo</taxon>
    </lineage>
</organism>
<reference evidence="1" key="2">
    <citation type="journal article" date="2015" name="Data Brief">
        <title>Shoot transcriptome of the giant reed, Arundo donax.</title>
        <authorList>
            <person name="Barrero R.A."/>
            <person name="Guerrero F.D."/>
            <person name="Moolhuijzen P."/>
            <person name="Goolsby J.A."/>
            <person name="Tidwell J."/>
            <person name="Bellgard S.E."/>
            <person name="Bellgard M.I."/>
        </authorList>
    </citation>
    <scope>NUCLEOTIDE SEQUENCE</scope>
    <source>
        <tissue evidence="1">Shoot tissue taken approximately 20 cm above the soil surface</tissue>
    </source>
</reference>
<proteinExistence type="predicted"/>